<evidence type="ECO:0000313" key="3">
    <source>
        <dbReference type="Proteomes" id="UP000477782"/>
    </source>
</evidence>
<comment type="caution">
    <text evidence="2">The sequence shown here is derived from an EMBL/GenBank/DDBJ whole genome shotgun (WGS) entry which is preliminary data.</text>
</comment>
<reference evidence="2 3" key="1">
    <citation type="submission" date="2020-02" db="EMBL/GenBank/DDBJ databases">
        <authorList>
            <person name="Chen W.-M."/>
        </authorList>
    </citation>
    <scope>NUCLEOTIDE SEQUENCE [LARGE SCALE GENOMIC DNA]</scope>
    <source>
        <strain evidence="2 3">KMS-5</strain>
    </source>
</reference>
<keyword evidence="3" id="KW-1185">Reference proteome</keyword>
<protein>
    <submittedName>
        <fullName evidence="2">Uncharacterized protein</fullName>
    </submittedName>
</protein>
<sequence length="55" mass="6039">MIHLLGRHHRLTDLPQSQGLKTDRSNGALEMVIAGMGSAMTCTPERQDRHVRASG</sequence>
<proteinExistence type="predicted"/>
<accession>A0A6M0QRK9</accession>
<evidence type="ECO:0000256" key="1">
    <source>
        <dbReference type="SAM" id="MobiDB-lite"/>
    </source>
</evidence>
<dbReference type="AlphaFoldDB" id="A0A6M0QRK9"/>
<evidence type="ECO:0000313" key="2">
    <source>
        <dbReference type="EMBL" id="NEY90068.1"/>
    </source>
</evidence>
<dbReference type="Proteomes" id="UP000477782">
    <property type="component" value="Unassembled WGS sequence"/>
</dbReference>
<feature type="compositionally biased region" description="Basic residues" evidence="1">
    <location>
        <begin position="1"/>
        <end position="10"/>
    </location>
</feature>
<dbReference type="EMBL" id="JAAIVJ010000003">
    <property type="protein sequence ID" value="NEY90068.1"/>
    <property type="molecule type" value="Genomic_DNA"/>
</dbReference>
<organism evidence="2 3">
    <name type="scientific">Tabrizicola oligotrophica</name>
    <dbReference type="NCBI Taxonomy" id="2710650"/>
    <lineage>
        <taxon>Bacteria</taxon>
        <taxon>Pseudomonadati</taxon>
        <taxon>Pseudomonadota</taxon>
        <taxon>Alphaproteobacteria</taxon>
        <taxon>Rhodobacterales</taxon>
        <taxon>Paracoccaceae</taxon>
        <taxon>Tabrizicola</taxon>
    </lineage>
</organism>
<name>A0A6M0QRK9_9RHOB</name>
<dbReference type="RefSeq" id="WP_164624143.1">
    <property type="nucleotide sequence ID" value="NZ_JAAIVJ010000003.1"/>
</dbReference>
<feature type="region of interest" description="Disordered" evidence="1">
    <location>
        <begin position="1"/>
        <end position="26"/>
    </location>
</feature>
<gene>
    <name evidence="2" type="ORF">G4Z14_07125</name>
</gene>